<evidence type="ECO:0000256" key="12">
    <source>
        <dbReference type="ARBA" id="ARBA00023033"/>
    </source>
</evidence>
<evidence type="ECO:0000256" key="17">
    <source>
        <dbReference type="ARBA" id="ARBA00037907"/>
    </source>
</evidence>
<dbReference type="InterPro" id="IPR050316">
    <property type="entry name" value="Tyrosinase/Hemocyanin"/>
</dbReference>
<evidence type="ECO:0000256" key="1">
    <source>
        <dbReference type="ARBA" id="ARBA00001947"/>
    </source>
</evidence>
<dbReference type="GO" id="GO:0046872">
    <property type="term" value="F:metal ion binding"/>
    <property type="evidence" value="ECO:0007669"/>
    <property type="project" value="UniProtKB-KW"/>
</dbReference>
<dbReference type="GO" id="GO:0042438">
    <property type="term" value="P:melanin biosynthetic process"/>
    <property type="evidence" value="ECO:0007669"/>
    <property type="project" value="UniProtKB-KW"/>
</dbReference>
<evidence type="ECO:0000256" key="21">
    <source>
        <dbReference type="SAM" id="Phobius"/>
    </source>
</evidence>
<dbReference type="PANTHER" id="PTHR11474">
    <property type="entry name" value="TYROSINASE FAMILY MEMBER"/>
    <property type="match status" value="1"/>
</dbReference>
<dbReference type="PROSITE" id="PS00498">
    <property type="entry name" value="TYROSINASE_2"/>
    <property type="match status" value="1"/>
</dbReference>
<keyword evidence="7" id="KW-0732">Signal</keyword>
<evidence type="ECO:0000256" key="15">
    <source>
        <dbReference type="ARBA" id="ARBA00023157"/>
    </source>
</evidence>
<keyword evidence="12" id="KW-0503">Monooxygenase</keyword>
<dbReference type="InterPro" id="IPR008922">
    <property type="entry name" value="Di-copper_centre_dom_sf"/>
</dbReference>
<keyword evidence="9 21" id="KW-1133">Transmembrane helix</keyword>
<dbReference type="Pfam" id="PF00264">
    <property type="entry name" value="Tyrosinase"/>
    <property type="match status" value="1"/>
</dbReference>
<evidence type="ECO:0000313" key="24">
    <source>
        <dbReference type="Proteomes" id="UP000823561"/>
    </source>
</evidence>
<feature type="domain" description="Tyrosinase copper-binding" evidence="22">
    <location>
        <begin position="160"/>
        <end position="171"/>
    </location>
</feature>
<comment type="subcellular location">
    <subcellularLocation>
        <location evidence="3">Melanosome membrane</location>
        <topology evidence="3">Single-pass type I membrane protein</topology>
    </subcellularLocation>
</comment>
<evidence type="ECO:0000256" key="9">
    <source>
        <dbReference type="ARBA" id="ARBA00022989"/>
    </source>
</evidence>
<evidence type="ECO:0000256" key="13">
    <source>
        <dbReference type="ARBA" id="ARBA00023101"/>
    </source>
</evidence>
<keyword evidence="13" id="KW-0470">Melanin biosynthesis</keyword>
<keyword evidence="15" id="KW-1015">Disulfide bond</keyword>
<keyword evidence="10" id="KW-0560">Oxidoreductase</keyword>
<name>A0AAV6FFQ9_9TELE</name>
<dbReference type="AlphaFoldDB" id="A0AAV6FFQ9"/>
<dbReference type="SUPFAM" id="SSF48056">
    <property type="entry name" value="Di-copper centre-containing domain"/>
    <property type="match status" value="1"/>
</dbReference>
<dbReference type="EMBL" id="JADWDJ010000024">
    <property type="protein sequence ID" value="KAG5261280.1"/>
    <property type="molecule type" value="Genomic_DNA"/>
</dbReference>
<comment type="pathway">
    <text evidence="17">Pigment biosynthesis; melanin biosynthesis.</text>
</comment>
<evidence type="ECO:0000256" key="19">
    <source>
        <dbReference type="ARBA" id="ARBA00041445"/>
    </source>
</evidence>
<evidence type="ECO:0000256" key="6">
    <source>
        <dbReference type="ARBA" id="ARBA00022723"/>
    </source>
</evidence>
<dbReference type="InterPro" id="IPR002227">
    <property type="entry name" value="Tyrosinase_Cu-bd"/>
</dbReference>
<dbReference type="GO" id="GO:0033162">
    <property type="term" value="C:melanosome membrane"/>
    <property type="evidence" value="ECO:0007669"/>
    <property type="project" value="UniProtKB-SubCell"/>
</dbReference>
<evidence type="ECO:0000256" key="11">
    <source>
        <dbReference type="ARBA" id="ARBA00023008"/>
    </source>
</evidence>
<evidence type="ECO:0000313" key="23">
    <source>
        <dbReference type="EMBL" id="KAG5261280.1"/>
    </source>
</evidence>
<evidence type="ECO:0000256" key="16">
    <source>
        <dbReference type="ARBA" id="ARBA00023180"/>
    </source>
</evidence>
<dbReference type="Proteomes" id="UP000823561">
    <property type="component" value="Chromosome 24"/>
</dbReference>
<keyword evidence="5 21" id="KW-0812">Transmembrane</keyword>
<accession>A0AAV6FFQ9</accession>
<evidence type="ECO:0000256" key="3">
    <source>
        <dbReference type="ARBA" id="ARBA00004573"/>
    </source>
</evidence>
<evidence type="ECO:0000256" key="5">
    <source>
        <dbReference type="ARBA" id="ARBA00022692"/>
    </source>
</evidence>
<evidence type="ECO:0000256" key="14">
    <source>
        <dbReference type="ARBA" id="ARBA00023136"/>
    </source>
</evidence>
<keyword evidence="6" id="KW-0479">Metal-binding</keyword>
<comment type="caution">
    <text evidence="23">The sequence shown here is derived from an EMBL/GenBank/DDBJ whole genome shotgun (WGS) entry which is preliminary data.</text>
</comment>
<proteinExistence type="inferred from homology"/>
<dbReference type="GO" id="GO:0032438">
    <property type="term" value="P:melanosome organization"/>
    <property type="evidence" value="ECO:0007669"/>
    <property type="project" value="TreeGrafter"/>
</dbReference>
<protein>
    <recommendedName>
        <fullName evidence="18">5,6-dihydroxyindole-2-carboxylic acid oxidase</fullName>
    </recommendedName>
    <alternativeName>
        <fullName evidence="19">Tyrosinase-related protein 1</fullName>
    </alternativeName>
</protein>
<reference evidence="23" key="1">
    <citation type="submission" date="2020-10" db="EMBL/GenBank/DDBJ databases">
        <title>Chromosome-scale genome assembly of the Allis shad, Alosa alosa.</title>
        <authorList>
            <person name="Margot Z."/>
            <person name="Christophe K."/>
            <person name="Cabau C."/>
            <person name="Louis A."/>
            <person name="Berthelot C."/>
            <person name="Parey E."/>
            <person name="Roest Crollius H."/>
            <person name="Montfort J."/>
            <person name="Robinson-Rechavi M."/>
            <person name="Bucao C."/>
            <person name="Bouchez O."/>
            <person name="Gislard M."/>
            <person name="Lluch J."/>
            <person name="Milhes M."/>
            <person name="Lampietro C."/>
            <person name="Lopez Roques C."/>
            <person name="Donnadieu C."/>
            <person name="Braasch I."/>
            <person name="Desvignes T."/>
            <person name="Postlethwait J."/>
            <person name="Bobe J."/>
            <person name="Guiguen Y."/>
        </authorList>
    </citation>
    <scope>NUCLEOTIDE SEQUENCE</scope>
    <source>
        <strain evidence="23">M-15738</strain>
        <tissue evidence="23">Blood</tissue>
    </source>
</reference>
<evidence type="ECO:0000256" key="18">
    <source>
        <dbReference type="ARBA" id="ARBA00040647"/>
    </source>
</evidence>
<comment type="cofactor">
    <cofactor evidence="2">
        <name>Cu(2+)</name>
        <dbReference type="ChEBI" id="CHEBI:29036"/>
    </cofactor>
</comment>
<keyword evidence="8" id="KW-0862">Zinc</keyword>
<sequence>MLQDPSFALPYWNFAIGGNRCDICTDDLMGARSSFDLNGISPNSIFSQWRVICESVEDYDTLGTICNNTETSPIRRNPAGNVARPMVQRLPEPKDVADCLEVNMFDTPPFYSTSTESFRNSIEGYSHPQGTYDPVVRSLHNLAHLFLNGTGGQTHLSPNDPIFVLLHTFTDAIFDEWLRRHPESAVYPLENAPIGHNREYNMVPFWPPVTNVEMFVTAPENLGYSYEADWPARPITLTEIISITVVSALIVVAVIFSITTCAVRSKASRMEGRQPLLGEQYQRYDDHDRHAVKTQSVV</sequence>
<keyword evidence="11" id="KW-0186">Copper</keyword>
<evidence type="ECO:0000256" key="4">
    <source>
        <dbReference type="ARBA" id="ARBA00009928"/>
    </source>
</evidence>
<dbReference type="GO" id="GO:0030318">
    <property type="term" value="P:melanocyte differentiation"/>
    <property type="evidence" value="ECO:0007669"/>
    <property type="project" value="TreeGrafter"/>
</dbReference>
<feature type="transmembrane region" description="Helical" evidence="21">
    <location>
        <begin position="240"/>
        <end position="263"/>
    </location>
</feature>
<evidence type="ECO:0000256" key="8">
    <source>
        <dbReference type="ARBA" id="ARBA00022833"/>
    </source>
</evidence>
<keyword evidence="24" id="KW-1185">Reference proteome</keyword>
<evidence type="ECO:0000256" key="2">
    <source>
        <dbReference type="ARBA" id="ARBA00001973"/>
    </source>
</evidence>
<keyword evidence="16" id="KW-0325">Glycoprotein</keyword>
<dbReference type="GO" id="GO:0004497">
    <property type="term" value="F:monooxygenase activity"/>
    <property type="evidence" value="ECO:0007669"/>
    <property type="project" value="UniProtKB-KW"/>
</dbReference>
<comment type="similarity">
    <text evidence="4">Belongs to the tyrosinase family.</text>
</comment>
<evidence type="ECO:0000256" key="10">
    <source>
        <dbReference type="ARBA" id="ARBA00023002"/>
    </source>
</evidence>
<dbReference type="PRINTS" id="PR00092">
    <property type="entry name" value="TYROSINASE"/>
</dbReference>
<dbReference type="PANTHER" id="PTHR11474:SF3">
    <property type="entry name" value="5,6-DIHYDROXYINDOLE-2-CARBOXYLIC ACID OXIDASE"/>
    <property type="match status" value="1"/>
</dbReference>
<evidence type="ECO:0000259" key="22">
    <source>
        <dbReference type="PROSITE" id="PS00498"/>
    </source>
</evidence>
<gene>
    <name evidence="23" type="ORF">AALO_G00302130</name>
</gene>
<comment type="cofactor">
    <cofactor evidence="1">
        <name>Zn(2+)</name>
        <dbReference type="ChEBI" id="CHEBI:29105"/>
    </cofactor>
</comment>
<evidence type="ECO:0000256" key="20">
    <source>
        <dbReference type="ARBA" id="ARBA00047408"/>
    </source>
</evidence>
<comment type="catalytic activity">
    <reaction evidence="20">
        <text>2 5,6-dihydroxyindole-2-carboxylate + O2 = 2 indole-5,6-quinone-2-carboxylate + 2 H2O</text>
        <dbReference type="Rhea" id="RHEA:68388"/>
        <dbReference type="ChEBI" id="CHEBI:15377"/>
        <dbReference type="ChEBI" id="CHEBI:15379"/>
        <dbReference type="ChEBI" id="CHEBI:16875"/>
        <dbReference type="ChEBI" id="CHEBI:177869"/>
    </reaction>
    <physiologicalReaction direction="left-to-right" evidence="20">
        <dbReference type="Rhea" id="RHEA:68389"/>
    </physiologicalReaction>
</comment>
<dbReference type="Gene3D" id="1.10.1280.10">
    <property type="entry name" value="Di-copper center containing domain from catechol oxidase"/>
    <property type="match status" value="1"/>
</dbReference>
<keyword evidence="14 21" id="KW-0472">Membrane</keyword>
<organism evidence="23 24">
    <name type="scientific">Alosa alosa</name>
    <name type="common">allis shad</name>
    <dbReference type="NCBI Taxonomy" id="278164"/>
    <lineage>
        <taxon>Eukaryota</taxon>
        <taxon>Metazoa</taxon>
        <taxon>Chordata</taxon>
        <taxon>Craniata</taxon>
        <taxon>Vertebrata</taxon>
        <taxon>Euteleostomi</taxon>
        <taxon>Actinopterygii</taxon>
        <taxon>Neopterygii</taxon>
        <taxon>Teleostei</taxon>
        <taxon>Clupei</taxon>
        <taxon>Clupeiformes</taxon>
        <taxon>Clupeoidei</taxon>
        <taxon>Clupeidae</taxon>
        <taxon>Alosa</taxon>
    </lineage>
</organism>
<evidence type="ECO:0000256" key="7">
    <source>
        <dbReference type="ARBA" id="ARBA00022729"/>
    </source>
</evidence>